<feature type="non-terminal residue" evidence="2">
    <location>
        <position position="1"/>
    </location>
</feature>
<gene>
    <name evidence="2" type="ORF">METZ01_LOCUS203033</name>
</gene>
<sequence>MINKTTNLIFCLTLQLGIDSLQGEQLNKFPPISSIHKEISRDACGKNDKMDLVERPVIPFSFDTYNRIDRDTTYTFDYLNTLNYDELIDLIITLDWWEIDGLFEYSDDSYEFYSDTLRMQALFDAVEERGNIYTVDAELGIGVLVELIRSGFYLAFYYDDLNFLRDFDFMDNTIPGMDAISNNPNFGLGTDVQTSVVKAFGAYQGIGMSSIHSL</sequence>
<dbReference type="AlphaFoldDB" id="A0A382EIE0"/>
<name>A0A382EIE0_9ZZZZ</name>
<evidence type="ECO:0000313" key="2">
    <source>
        <dbReference type="EMBL" id="SVB50179.1"/>
    </source>
</evidence>
<evidence type="ECO:0000259" key="1">
    <source>
        <dbReference type="Pfam" id="PF08453"/>
    </source>
</evidence>
<accession>A0A382EIE0</accession>
<dbReference type="EMBL" id="UINC01044564">
    <property type="protein sequence ID" value="SVB50179.1"/>
    <property type="molecule type" value="Genomic_DNA"/>
</dbReference>
<protein>
    <recommendedName>
        <fullName evidence="1">Peptidase M9 collagenase N-terminal domain-containing protein</fullName>
    </recommendedName>
</protein>
<feature type="domain" description="Peptidase M9 collagenase N-terminal" evidence="1">
    <location>
        <begin position="74"/>
        <end position="201"/>
    </location>
</feature>
<dbReference type="InterPro" id="IPR013661">
    <property type="entry name" value="Peptidase_M9_N_dom"/>
</dbReference>
<proteinExistence type="predicted"/>
<organism evidence="2">
    <name type="scientific">marine metagenome</name>
    <dbReference type="NCBI Taxonomy" id="408172"/>
    <lineage>
        <taxon>unclassified sequences</taxon>
        <taxon>metagenomes</taxon>
        <taxon>ecological metagenomes</taxon>
    </lineage>
</organism>
<feature type="non-terminal residue" evidence="2">
    <location>
        <position position="214"/>
    </location>
</feature>
<reference evidence="2" key="1">
    <citation type="submission" date="2018-05" db="EMBL/GenBank/DDBJ databases">
        <authorList>
            <person name="Lanie J.A."/>
            <person name="Ng W.-L."/>
            <person name="Kazmierczak K.M."/>
            <person name="Andrzejewski T.M."/>
            <person name="Davidsen T.M."/>
            <person name="Wayne K.J."/>
            <person name="Tettelin H."/>
            <person name="Glass J.I."/>
            <person name="Rusch D."/>
            <person name="Podicherti R."/>
            <person name="Tsui H.-C.T."/>
            <person name="Winkler M.E."/>
        </authorList>
    </citation>
    <scope>NUCLEOTIDE SEQUENCE</scope>
</reference>
<dbReference type="Pfam" id="PF08453">
    <property type="entry name" value="Peptidase_M9_N"/>
    <property type="match status" value="1"/>
</dbReference>